<dbReference type="RefSeq" id="WP_264516627.1">
    <property type="nucleotide sequence ID" value="NZ_JAPDDR010000023.1"/>
</dbReference>
<feature type="region of interest" description="Disordered" evidence="1">
    <location>
        <begin position="64"/>
        <end position="91"/>
    </location>
</feature>
<dbReference type="Proteomes" id="UP001165653">
    <property type="component" value="Unassembled WGS sequence"/>
</dbReference>
<evidence type="ECO:0000256" key="2">
    <source>
        <dbReference type="SAM" id="Phobius"/>
    </source>
</evidence>
<keyword evidence="2" id="KW-1133">Transmembrane helix</keyword>
<keyword evidence="4" id="KW-1185">Reference proteome</keyword>
<feature type="transmembrane region" description="Helical" evidence="2">
    <location>
        <begin position="20"/>
        <end position="39"/>
    </location>
</feature>
<evidence type="ECO:0000313" key="3">
    <source>
        <dbReference type="EMBL" id="MCW1917007.1"/>
    </source>
</evidence>
<keyword evidence="2" id="KW-0472">Membrane</keyword>
<reference evidence="3" key="1">
    <citation type="submission" date="2022-10" db="EMBL/GenBank/DDBJ databases">
        <title>Luteolibacter sp. GHJ8, whole genome shotgun sequencing project.</title>
        <authorList>
            <person name="Zhao G."/>
            <person name="Shen L."/>
        </authorList>
    </citation>
    <scope>NUCLEOTIDE SEQUENCE</scope>
    <source>
        <strain evidence="3">GHJ8</strain>
    </source>
</reference>
<gene>
    <name evidence="3" type="ORF">OJ996_25685</name>
</gene>
<dbReference type="EMBL" id="JAPDDR010000023">
    <property type="protein sequence ID" value="MCW1917007.1"/>
    <property type="molecule type" value="Genomic_DNA"/>
</dbReference>
<keyword evidence="2" id="KW-0812">Transmembrane</keyword>
<protein>
    <submittedName>
        <fullName evidence="3">Uncharacterized protein</fullName>
    </submittedName>
</protein>
<evidence type="ECO:0000313" key="4">
    <source>
        <dbReference type="Proteomes" id="UP001165653"/>
    </source>
</evidence>
<sequence>MVRVPRLLARPAAGHVRNVLTLPYWVIALAYCIPWLCIYQLRSRWVRRRYADLQRAEWTARNHAALAAGEEPPPPPADPRATRSKIFRRGE</sequence>
<feature type="compositionally biased region" description="Basic residues" evidence="1">
    <location>
        <begin position="82"/>
        <end position="91"/>
    </location>
</feature>
<evidence type="ECO:0000256" key="1">
    <source>
        <dbReference type="SAM" id="MobiDB-lite"/>
    </source>
</evidence>
<proteinExistence type="predicted"/>
<name>A0ABT3GAY1_9BACT</name>
<comment type="caution">
    <text evidence="3">The sequence shown here is derived from an EMBL/GenBank/DDBJ whole genome shotgun (WGS) entry which is preliminary data.</text>
</comment>
<organism evidence="3 4">
    <name type="scientific">Luteolibacter rhizosphaerae</name>
    <dbReference type="NCBI Taxonomy" id="2989719"/>
    <lineage>
        <taxon>Bacteria</taxon>
        <taxon>Pseudomonadati</taxon>
        <taxon>Verrucomicrobiota</taxon>
        <taxon>Verrucomicrobiia</taxon>
        <taxon>Verrucomicrobiales</taxon>
        <taxon>Verrucomicrobiaceae</taxon>
        <taxon>Luteolibacter</taxon>
    </lineage>
</organism>
<accession>A0ABT3GAY1</accession>